<evidence type="ECO:0000256" key="3">
    <source>
        <dbReference type="ARBA" id="ARBA00023125"/>
    </source>
</evidence>
<dbReference type="InterPro" id="IPR005119">
    <property type="entry name" value="LysR_subst-bd"/>
</dbReference>
<proteinExistence type="inferred from homology"/>
<dbReference type="InterPro" id="IPR050389">
    <property type="entry name" value="LysR-type_TF"/>
</dbReference>
<dbReference type="RefSeq" id="WP_266178067.1">
    <property type="nucleotide sequence ID" value="NZ_JAPKNE010000001.1"/>
</dbReference>
<dbReference type="Gene3D" id="1.10.10.10">
    <property type="entry name" value="Winged helix-like DNA-binding domain superfamily/Winged helix DNA-binding domain"/>
    <property type="match status" value="1"/>
</dbReference>
<dbReference type="Gene3D" id="3.40.190.10">
    <property type="entry name" value="Periplasmic binding protein-like II"/>
    <property type="match status" value="2"/>
</dbReference>
<dbReference type="Pfam" id="PF00126">
    <property type="entry name" value="HTH_1"/>
    <property type="match status" value="1"/>
</dbReference>
<keyword evidence="3" id="KW-0238">DNA-binding</keyword>
<dbReference type="SUPFAM" id="SSF53850">
    <property type="entry name" value="Periplasmic binding protein-like II"/>
    <property type="match status" value="1"/>
</dbReference>
<evidence type="ECO:0000313" key="7">
    <source>
        <dbReference type="Proteomes" id="UP001146015"/>
    </source>
</evidence>
<dbReference type="SUPFAM" id="SSF46785">
    <property type="entry name" value="Winged helix' DNA-binding domain"/>
    <property type="match status" value="1"/>
</dbReference>
<dbReference type="PANTHER" id="PTHR30118">
    <property type="entry name" value="HTH-TYPE TRANSCRIPTIONAL REGULATOR LEUO-RELATED"/>
    <property type="match status" value="1"/>
</dbReference>
<evidence type="ECO:0000259" key="5">
    <source>
        <dbReference type="PROSITE" id="PS50931"/>
    </source>
</evidence>
<organism evidence="6 7">
    <name type="scientific">Enterobacter nematophilus</name>
    <dbReference type="NCBI Taxonomy" id="2994648"/>
    <lineage>
        <taxon>Bacteria</taxon>
        <taxon>Pseudomonadati</taxon>
        <taxon>Pseudomonadota</taxon>
        <taxon>Gammaproteobacteria</taxon>
        <taxon>Enterobacterales</taxon>
        <taxon>Enterobacteriaceae</taxon>
        <taxon>Enterobacter</taxon>
    </lineage>
</organism>
<evidence type="ECO:0000256" key="2">
    <source>
        <dbReference type="ARBA" id="ARBA00023015"/>
    </source>
</evidence>
<reference evidence="6" key="1">
    <citation type="submission" date="2022-11" db="EMBL/GenBank/DDBJ databases">
        <title>Biodiversity and phylogenetic relationships of bacteria.</title>
        <authorList>
            <person name="Machado R.A.R."/>
            <person name="Bhat A."/>
            <person name="Loulou A."/>
            <person name="Kallel S."/>
        </authorList>
    </citation>
    <scope>NUCLEOTIDE SEQUENCE</scope>
    <source>
        <strain evidence="6">E-TC7</strain>
    </source>
</reference>
<name>A0ABT3VTR0_9ENTR</name>
<dbReference type="InterPro" id="IPR036390">
    <property type="entry name" value="WH_DNA-bd_sf"/>
</dbReference>
<comment type="caution">
    <text evidence="6">The sequence shown here is derived from an EMBL/GenBank/DDBJ whole genome shotgun (WGS) entry which is preliminary data.</text>
</comment>
<dbReference type="Proteomes" id="UP001146015">
    <property type="component" value="Unassembled WGS sequence"/>
</dbReference>
<evidence type="ECO:0000256" key="1">
    <source>
        <dbReference type="ARBA" id="ARBA00009437"/>
    </source>
</evidence>
<dbReference type="PANTHER" id="PTHR30118:SF15">
    <property type="entry name" value="TRANSCRIPTIONAL REGULATORY PROTEIN"/>
    <property type="match status" value="1"/>
</dbReference>
<gene>
    <name evidence="6" type="ORF">OSH03_01565</name>
</gene>
<protein>
    <submittedName>
        <fullName evidence="6">LysR family transcriptional regulator</fullName>
    </submittedName>
</protein>
<accession>A0ABT3VTR0</accession>
<dbReference type="InterPro" id="IPR036388">
    <property type="entry name" value="WH-like_DNA-bd_sf"/>
</dbReference>
<sequence length="323" mass="36174">MMNIMHPALRRLDLNLLPVFDAIYRHRSVRLAADELAMSTSALSHALSRLRMTLNDPLFFREGHRMSPSVYAAQLAPSIASALSFLNQELTPQPEFDAASSTESLQIGITDFTALCIFPALMHKLQAAAPGLRFELRYLPHSPALTELLAGEVDLALGFSTPEESRHPELEEIGWFEDEYVVICNARRTRLTLEDYLVARHLVVTPWNEKQGVLDVRLEQLGYTRHIAIKTPSMLSAPFIVAESDLLMAIPRYAAEKLVAAAELRIFALPFSIPRFEVKIYSHKRSGQRGATRWLQEALQMLVQNSIKASTAAGGSRREGRVI</sequence>
<evidence type="ECO:0000313" key="6">
    <source>
        <dbReference type="EMBL" id="MCX5572650.1"/>
    </source>
</evidence>
<keyword evidence="7" id="KW-1185">Reference proteome</keyword>
<comment type="similarity">
    <text evidence="1">Belongs to the LysR transcriptional regulatory family.</text>
</comment>
<keyword evidence="4" id="KW-0804">Transcription</keyword>
<feature type="domain" description="HTH lysR-type" evidence="5">
    <location>
        <begin position="12"/>
        <end position="69"/>
    </location>
</feature>
<evidence type="ECO:0000256" key="4">
    <source>
        <dbReference type="ARBA" id="ARBA00023163"/>
    </source>
</evidence>
<keyword evidence="2" id="KW-0805">Transcription regulation</keyword>
<dbReference type="PROSITE" id="PS50931">
    <property type="entry name" value="HTH_LYSR"/>
    <property type="match status" value="1"/>
</dbReference>
<dbReference type="Pfam" id="PF03466">
    <property type="entry name" value="LysR_substrate"/>
    <property type="match status" value="1"/>
</dbReference>
<dbReference type="EMBL" id="JAPKNE010000001">
    <property type="protein sequence ID" value="MCX5572650.1"/>
    <property type="molecule type" value="Genomic_DNA"/>
</dbReference>
<dbReference type="InterPro" id="IPR000847">
    <property type="entry name" value="LysR_HTH_N"/>
</dbReference>